<comment type="caution">
    <text evidence="7">The sequence shown here is derived from an EMBL/GenBank/DDBJ whole genome shotgun (WGS) entry which is preliminary data.</text>
</comment>
<feature type="transmembrane region" description="Helical" evidence="5">
    <location>
        <begin position="115"/>
        <end position="136"/>
    </location>
</feature>
<name>A0AAD9KE97_9ANNE</name>
<evidence type="ECO:0000256" key="3">
    <source>
        <dbReference type="ARBA" id="ARBA00022989"/>
    </source>
</evidence>
<dbReference type="PANTHER" id="PTHR23507">
    <property type="entry name" value="ZGC:174356"/>
    <property type="match status" value="1"/>
</dbReference>
<feature type="transmembrane region" description="Helical" evidence="5">
    <location>
        <begin position="50"/>
        <end position="76"/>
    </location>
</feature>
<dbReference type="PANTHER" id="PTHR23507:SF1">
    <property type="entry name" value="FI18259P1-RELATED"/>
    <property type="match status" value="1"/>
</dbReference>
<evidence type="ECO:0000256" key="1">
    <source>
        <dbReference type="ARBA" id="ARBA00004141"/>
    </source>
</evidence>
<keyword evidence="8" id="KW-1185">Reference proteome</keyword>
<accession>A0AAD9KE97</accession>
<evidence type="ECO:0000256" key="2">
    <source>
        <dbReference type="ARBA" id="ARBA00022692"/>
    </source>
</evidence>
<feature type="transmembrane region" description="Helical" evidence="5">
    <location>
        <begin position="172"/>
        <end position="190"/>
    </location>
</feature>
<keyword evidence="2 5" id="KW-0812">Transmembrane</keyword>
<feature type="transmembrane region" description="Helical" evidence="5">
    <location>
        <begin position="298"/>
        <end position="321"/>
    </location>
</feature>
<feature type="domain" description="Major facilitator superfamily (MFS) profile" evidence="6">
    <location>
        <begin position="1"/>
        <end position="349"/>
    </location>
</feature>
<evidence type="ECO:0000256" key="5">
    <source>
        <dbReference type="SAM" id="Phobius"/>
    </source>
</evidence>
<dbReference type="InterPro" id="IPR036259">
    <property type="entry name" value="MFS_trans_sf"/>
</dbReference>
<feature type="transmembrane region" description="Helical" evidence="5">
    <location>
        <begin position="24"/>
        <end position="44"/>
    </location>
</feature>
<feature type="transmembrane region" description="Helical" evidence="5">
    <location>
        <begin position="88"/>
        <end position="109"/>
    </location>
</feature>
<sequence>MIPALMATVFIGGYTDNGGRKIGLISPIIGGIVQIYLLLCTEIFHLPIWFILIGGFLEGLSGGIAMFLMAAFSYISDKTSRSQRSLRIIILEMVIGCSSTISFLLSGYMIQTIGFLGTTLVLHVIVVLDLCVVFMMPESLPANEHAKFWTLKHFKNSINVYTTDDTSGKRRLALLTSLLILFFLIPARLGTDSVQILFMLNRPLCWDSAFIGYFKGLYYLTSTIGSILLTKLAQPKFGDLQLLIVGCISAVLHLVFWAFVKTSLMMFLVPLLGIFCSLPIGMLRAFSSKIVSPHELGAMFSWIASMEQIGVLVGNVGFTAIYTATLLWHNGFVFIAIAICYFCGGVVAV</sequence>
<proteinExistence type="predicted"/>
<reference evidence="7" key="1">
    <citation type="journal article" date="2023" name="Mol. Biol. Evol.">
        <title>Third-Generation Sequencing Reveals the Adaptive Role of the Epigenome in Three Deep-Sea Polychaetes.</title>
        <authorList>
            <person name="Perez M."/>
            <person name="Aroh O."/>
            <person name="Sun Y."/>
            <person name="Lan Y."/>
            <person name="Juniper S.K."/>
            <person name="Young C.R."/>
            <person name="Angers B."/>
            <person name="Qian P.Y."/>
        </authorList>
    </citation>
    <scope>NUCLEOTIDE SEQUENCE</scope>
    <source>
        <strain evidence="7">P08H-3</strain>
    </source>
</reference>
<feature type="transmembrane region" description="Helical" evidence="5">
    <location>
        <begin position="242"/>
        <end position="260"/>
    </location>
</feature>
<keyword evidence="4 5" id="KW-0472">Membrane</keyword>
<feature type="transmembrane region" description="Helical" evidence="5">
    <location>
        <begin position="266"/>
        <end position="286"/>
    </location>
</feature>
<dbReference type="PROSITE" id="PS50850">
    <property type="entry name" value="MFS"/>
    <property type="match status" value="1"/>
</dbReference>
<dbReference type="Pfam" id="PF07690">
    <property type="entry name" value="MFS_1"/>
    <property type="match status" value="1"/>
</dbReference>
<protein>
    <recommendedName>
        <fullName evidence="6">Major facilitator superfamily (MFS) profile domain-containing protein</fullName>
    </recommendedName>
</protein>
<keyword evidence="3 5" id="KW-1133">Transmembrane helix</keyword>
<feature type="transmembrane region" description="Helical" evidence="5">
    <location>
        <begin position="210"/>
        <end position="230"/>
    </location>
</feature>
<organism evidence="7 8">
    <name type="scientific">Paralvinella palmiformis</name>
    <dbReference type="NCBI Taxonomy" id="53620"/>
    <lineage>
        <taxon>Eukaryota</taxon>
        <taxon>Metazoa</taxon>
        <taxon>Spiralia</taxon>
        <taxon>Lophotrochozoa</taxon>
        <taxon>Annelida</taxon>
        <taxon>Polychaeta</taxon>
        <taxon>Sedentaria</taxon>
        <taxon>Canalipalpata</taxon>
        <taxon>Terebellida</taxon>
        <taxon>Terebelliformia</taxon>
        <taxon>Alvinellidae</taxon>
        <taxon>Paralvinella</taxon>
    </lineage>
</organism>
<dbReference type="Proteomes" id="UP001208570">
    <property type="component" value="Unassembled WGS sequence"/>
</dbReference>
<dbReference type="InterPro" id="IPR020846">
    <property type="entry name" value="MFS_dom"/>
</dbReference>
<evidence type="ECO:0000313" key="7">
    <source>
        <dbReference type="EMBL" id="KAK2169677.1"/>
    </source>
</evidence>
<evidence type="ECO:0000259" key="6">
    <source>
        <dbReference type="PROSITE" id="PS50850"/>
    </source>
</evidence>
<dbReference type="GO" id="GO:0016020">
    <property type="term" value="C:membrane"/>
    <property type="evidence" value="ECO:0007669"/>
    <property type="project" value="UniProtKB-SubCell"/>
</dbReference>
<dbReference type="EMBL" id="JAODUP010000008">
    <property type="protein sequence ID" value="KAK2169677.1"/>
    <property type="molecule type" value="Genomic_DNA"/>
</dbReference>
<dbReference type="GO" id="GO:0022857">
    <property type="term" value="F:transmembrane transporter activity"/>
    <property type="evidence" value="ECO:0007669"/>
    <property type="project" value="InterPro"/>
</dbReference>
<gene>
    <name evidence="7" type="ORF">LSH36_8g14067</name>
</gene>
<dbReference type="AlphaFoldDB" id="A0AAD9KE97"/>
<dbReference type="Gene3D" id="1.20.1250.20">
    <property type="entry name" value="MFS general substrate transporter like domains"/>
    <property type="match status" value="1"/>
</dbReference>
<evidence type="ECO:0000313" key="8">
    <source>
        <dbReference type="Proteomes" id="UP001208570"/>
    </source>
</evidence>
<feature type="transmembrane region" description="Helical" evidence="5">
    <location>
        <begin position="327"/>
        <end position="348"/>
    </location>
</feature>
<comment type="subcellular location">
    <subcellularLocation>
        <location evidence="1">Membrane</location>
        <topology evidence="1">Multi-pass membrane protein</topology>
    </subcellularLocation>
</comment>
<dbReference type="SUPFAM" id="SSF103473">
    <property type="entry name" value="MFS general substrate transporter"/>
    <property type="match status" value="1"/>
</dbReference>
<dbReference type="InterPro" id="IPR011701">
    <property type="entry name" value="MFS"/>
</dbReference>
<evidence type="ECO:0000256" key="4">
    <source>
        <dbReference type="ARBA" id="ARBA00023136"/>
    </source>
</evidence>